<dbReference type="RefSeq" id="WP_209651206.1">
    <property type="nucleotide sequence ID" value="NZ_JBEPNV010000005.1"/>
</dbReference>
<comment type="caution">
    <text evidence="1">The sequence shown here is derived from an EMBL/GenBank/DDBJ whole genome shotgun (WGS) entry which is preliminary data.</text>
</comment>
<sequence length="148" mass="16246">MTEKRDYITPAEAVPYDETGRIVGYRFQGVGFTEDEQERGIRILFGDGGWCMQTFTSRRYVDLSGAKPVIQDRPEFEGRFDRPILPAGEEATLPDVPACTITFAGPVSGTHEHEGGDLKIGFTVPGTYAILFEAFPVLPAALTLTVTD</sequence>
<reference evidence="1 2" key="1">
    <citation type="submission" date="2024-06" db="EMBL/GenBank/DDBJ databases">
        <title>Genomics of switchgrass bacterial isolates.</title>
        <authorList>
            <person name="Shade A."/>
        </authorList>
    </citation>
    <scope>NUCLEOTIDE SEQUENCE [LARGE SCALE GENOMIC DNA]</scope>
    <source>
        <strain evidence="1 2">PvP084</strain>
    </source>
</reference>
<dbReference type="EMBL" id="JBEPNW010000008">
    <property type="protein sequence ID" value="MET3870094.1"/>
    <property type="molecule type" value="Genomic_DNA"/>
</dbReference>
<dbReference type="Proteomes" id="UP001549119">
    <property type="component" value="Unassembled WGS sequence"/>
</dbReference>
<gene>
    <name evidence="1" type="ORF">ABIC20_007479</name>
</gene>
<evidence type="ECO:0000313" key="2">
    <source>
        <dbReference type="Proteomes" id="UP001549119"/>
    </source>
</evidence>
<protein>
    <submittedName>
        <fullName evidence="1">Uncharacterized protein</fullName>
    </submittedName>
</protein>
<organism evidence="1 2">
    <name type="scientific">Methylobacterium radiotolerans</name>
    <dbReference type="NCBI Taxonomy" id="31998"/>
    <lineage>
        <taxon>Bacteria</taxon>
        <taxon>Pseudomonadati</taxon>
        <taxon>Pseudomonadota</taxon>
        <taxon>Alphaproteobacteria</taxon>
        <taxon>Hyphomicrobiales</taxon>
        <taxon>Methylobacteriaceae</taxon>
        <taxon>Methylobacterium</taxon>
    </lineage>
</organism>
<name>A0ABV2NU86_9HYPH</name>
<evidence type="ECO:0000313" key="1">
    <source>
        <dbReference type="EMBL" id="MET3870094.1"/>
    </source>
</evidence>
<keyword evidence="2" id="KW-1185">Reference proteome</keyword>
<accession>A0ABV2NU86</accession>
<proteinExistence type="predicted"/>